<dbReference type="GO" id="GO:0016757">
    <property type="term" value="F:glycosyltransferase activity"/>
    <property type="evidence" value="ECO:0007669"/>
    <property type="project" value="UniProtKB-KW"/>
</dbReference>
<gene>
    <name evidence="2" type="ORF">RQP53_18775</name>
</gene>
<dbReference type="InterPro" id="IPR029044">
    <property type="entry name" value="Nucleotide-diphossugar_trans"/>
</dbReference>
<reference evidence="2" key="1">
    <citation type="submission" date="2023-09" db="EMBL/GenBank/DDBJ databases">
        <title>Paucibacter sp. APW11 Genome sequencing and assembly.</title>
        <authorList>
            <person name="Kim I."/>
        </authorList>
    </citation>
    <scope>NUCLEOTIDE SEQUENCE</scope>
    <source>
        <strain evidence="2">APW11</strain>
    </source>
</reference>
<dbReference type="PANTHER" id="PTHR43685:SF2">
    <property type="entry name" value="GLYCOSYLTRANSFERASE 2-LIKE DOMAIN-CONTAINING PROTEIN"/>
    <property type="match status" value="1"/>
</dbReference>
<evidence type="ECO:0000313" key="3">
    <source>
        <dbReference type="Proteomes" id="UP001246372"/>
    </source>
</evidence>
<dbReference type="CDD" id="cd00761">
    <property type="entry name" value="Glyco_tranf_GTA_type"/>
    <property type="match status" value="1"/>
</dbReference>
<keyword evidence="2" id="KW-0328">Glycosyltransferase</keyword>
<organism evidence="2 3">
    <name type="scientific">Roseateles aquae</name>
    <dbReference type="NCBI Taxonomy" id="3077235"/>
    <lineage>
        <taxon>Bacteria</taxon>
        <taxon>Pseudomonadati</taxon>
        <taxon>Pseudomonadota</taxon>
        <taxon>Betaproteobacteria</taxon>
        <taxon>Burkholderiales</taxon>
        <taxon>Sphaerotilaceae</taxon>
        <taxon>Roseateles</taxon>
    </lineage>
</organism>
<keyword evidence="3" id="KW-1185">Reference proteome</keyword>
<protein>
    <submittedName>
        <fullName evidence="2">Glycosyltransferase family A protein</fullName>
        <ecNumber evidence="2">2.4.-.-</ecNumber>
    </submittedName>
</protein>
<accession>A0ABU3PFM6</accession>
<evidence type="ECO:0000313" key="2">
    <source>
        <dbReference type="EMBL" id="MDT9001331.1"/>
    </source>
</evidence>
<dbReference type="RefSeq" id="WP_315652206.1">
    <property type="nucleotide sequence ID" value="NZ_JAVXZY010000008.1"/>
</dbReference>
<evidence type="ECO:0000259" key="1">
    <source>
        <dbReference type="Pfam" id="PF00535"/>
    </source>
</evidence>
<comment type="caution">
    <text evidence="2">The sequence shown here is derived from an EMBL/GenBank/DDBJ whole genome shotgun (WGS) entry which is preliminary data.</text>
</comment>
<feature type="domain" description="Glycosyltransferase 2-like" evidence="1">
    <location>
        <begin position="4"/>
        <end position="111"/>
    </location>
</feature>
<proteinExistence type="predicted"/>
<dbReference type="EMBL" id="JAVXZY010000008">
    <property type="protein sequence ID" value="MDT9001331.1"/>
    <property type="molecule type" value="Genomic_DNA"/>
</dbReference>
<dbReference type="Gene3D" id="3.90.550.10">
    <property type="entry name" value="Spore Coat Polysaccharide Biosynthesis Protein SpsA, Chain A"/>
    <property type="match status" value="1"/>
</dbReference>
<name>A0ABU3PFM6_9BURK</name>
<keyword evidence="2" id="KW-0808">Transferase</keyword>
<dbReference type="EC" id="2.4.-.-" evidence="2"/>
<dbReference type="PANTHER" id="PTHR43685">
    <property type="entry name" value="GLYCOSYLTRANSFERASE"/>
    <property type="match status" value="1"/>
</dbReference>
<dbReference type="InterPro" id="IPR001173">
    <property type="entry name" value="Glyco_trans_2-like"/>
</dbReference>
<sequence>MKASLVLATVGRTDDLARGLDALCRQTDQRFEVLLVDQNPDDRLNVLVDEAKAGGLNIRHLRLGRPSLSGARNLGIAQATGEVIAFPDDDCWYEPDTVARVLAAFEADSALDGLSINWVEQSQVLGQRADGHALELAAWRAYRGGEASSISLFLKAALLRRLHGFDERLGVGQWFGAAEEIDLVLRALHAGARIEGLSTARVHHAFGRRPAVALSQAWRSAMSRARGTGAIYAKHRLSVWIVLRGLLAPTVKALLRPGLQSMAVGLATSWGRLQGLRQWREGAPGSHQTLA</sequence>
<dbReference type="SUPFAM" id="SSF53448">
    <property type="entry name" value="Nucleotide-diphospho-sugar transferases"/>
    <property type="match status" value="1"/>
</dbReference>
<dbReference type="Proteomes" id="UP001246372">
    <property type="component" value="Unassembled WGS sequence"/>
</dbReference>
<dbReference type="InterPro" id="IPR050834">
    <property type="entry name" value="Glycosyltransf_2"/>
</dbReference>
<dbReference type="Pfam" id="PF00535">
    <property type="entry name" value="Glycos_transf_2"/>
    <property type="match status" value="1"/>
</dbReference>